<dbReference type="InterPro" id="IPR010941">
    <property type="entry name" value="PhaC_N"/>
</dbReference>
<evidence type="ECO:0000256" key="2">
    <source>
        <dbReference type="ARBA" id="ARBA00022490"/>
    </source>
</evidence>
<dbReference type="NCBIfam" id="TIGR01838">
    <property type="entry name" value="PHA_synth_I"/>
    <property type="match status" value="1"/>
</dbReference>
<evidence type="ECO:0000256" key="3">
    <source>
        <dbReference type="ARBA" id="ARBA00022679"/>
    </source>
</evidence>
<evidence type="ECO:0000259" key="7">
    <source>
        <dbReference type="Pfam" id="PF07167"/>
    </source>
</evidence>
<protein>
    <submittedName>
        <fullName evidence="8">Polyhydroxyalkanoate synthase</fullName>
    </submittedName>
</protein>
<dbReference type="InterPro" id="IPR029058">
    <property type="entry name" value="AB_hydrolase_fold"/>
</dbReference>
<comment type="subcellular location">
    <subcellularLocation>
        <location evidence="1">Cytoplasm</location>
    </subcellularLocation>
</comment>
<keyword evidence="4" id="KW-0012">Acyltransferase</keyword>
<sequence>MGQDDRPAPRRGRKAAAAGQGGATDTPDTRAGAAAAAGGAGAAKVGRKAAGGKAPAKPAAKPAAPKVASKAAKPKAPAAKPAAPKPAAARQPAPSAAAPAAAPIDPDNPLTAPGLSDRLAENITRIESLGHRLMRSLATRPVYPPGVEGPGPELYGSVAQAWLKLATEQPARLIEQQVRYWGETLRHVAEAQGAFAQGFQPGDPDAAADRRFKNPLWQTNPFYNFVMRQYQINAEALRQAAEDLEIEGETDRRRVDWFTRQMIDMLAPTNFLATNPDALMKAIETEGESLVKGLENLVRDVETSGGELVVTLADREAFKVGVNIGTTPGEVVHRSRLFELIQFAPTTAQVHKTPLIVFPPWINKYYILDLKPQNSLLRWLVGQGYTLFVVSWKNPDASHADVAMDDYVSAYLEAMDVVRELTDERQLNAVGYCIAGTTLSATLALLNQRGDDRVKSATFFTTLTDFSDQGEFTTFLQDDFVSGIEDEVARTGYLSAQLMQRTFSFLRANDLIWGPAIRSYMLGETPPAFDLLFWNGDSTNLPARMVTQYLRELCQQNALVEDGFEILGHRVHLSEVTLPLCAVACEGDHIAPWLHSWKGVAQMGSRDKSFILSESGHIAGIVNPPGRIKYGHYISDAGFDGTAQDWRDGATYHEGSWWGHWHDWLAARSGPMIPAREPGDSLLPAPGSYVLEMA</sequence>
<feature type="domain" description="Poly-beta-hydroxybutyrate polymerase N-terminal" evidence="7">
    <location>
        <begin position="209"/>
        <end position="380"/>
    </location>
</feature>
<dbReference type="Pfam" id="PF07167">
    <property type="entry name" value="PhaC_N"/>
    <property type="match status" value="1"/>
</dbReference>
<keyword evidence="2" id="KW-0963">Cytoplasm</keyword>
<dbReference type="InterPro" id="IPR000073">
    <property type="entry name" value="AB_hydrolase_1"/>
</dbReference>
<dbReference type="Pfam" id="PF00561">
    <property type="entry name" value="Abhydrolase_1"/>
    <property type="match status" value="1"/>
</dbReference>
<keyword evidence="3" id="KW-0808">Transferase</keyword>
<feature type="region of interest" description="Disordered" evidence="5">
    <location>
        <begin position="1"/>
        <end position="115"/>
    </location>
</feature>
<dbReference type="InterPro" id="IPR051321">
    <property type="entry name" value="PHA/PHB_synthase"/>
</dbReference>
<evidence type="ECO:0000313" key="8">
    <source>
        <dbReference type="EMBL" id="SEH59323.1"/>
    </source>
</evidence>
<evidence type="ECO:0000256" key="5">
    <source>
        <dbReference type="SAM" id="MobiDB-lite"/>
    </source>
</evidence>
<gene>
    <name evidence="8" type="ORF">SAMN04488075_0251</name>
</gene>
<keyword evidence="9" id="KW-1185">Reference proteome</keyword>
<dbReference type="EMBL" id="FNXG01000001">
    <property type="protein sequence ID" value="SEH59323.1"/>
    <property type="molecule type" value="Genomic_DNA"/>
</dbReference>
<reference evidence="9" key="1">
    <citation type="submission" date="2016-10" db="EMBL/GenBank/DDBJ databases">
        <authorList>
            <person name="Varghese N."/>
            <person name="Submissions S."/>
        </authorList>
    </citation>
    <scope>NUCLEOTIDE SEQUENCE [LARGE SCALE GENOMIC DNA]</scope>
    <source>
        <strain evidence="9">DSM 11593</strain>
    </source>
</reference>
<dbReference type="STRING" id="65735.SAMN04488075_0251"/>
<dbReference type="SUPFAM" id="SSF53474">
    <property type="entry name" value="alpha/beta-Hydrolases"/>
    <property type="match status" value="1"/>
</dbReference>
<evidence type="ECO:0000259" key="6">
    <source>
        <dbReference type="Pfam" id="PF00561"/>
    </source>
</evidence>
<dbReference type="GO" id="GO:0005737">
    <property type="term" value="C:cytoplasm"/>
    <property type="evidence" value="ECO:0007669"/>
    <property type="project" value="UniProtKB-SubCell"/>
</dbReference>
<evidence type="ECO:0000313" key="9">
    <source>
        <dbReference type="Proteomes" id="UP000199125"/>
    </source>
</evidence>
<name>A0A1H6JJL3_9RHOB</name>
<proteinExistence type="predicted"/>
<feature type="compositionally biased region" description="Low complexity" evidence="5">
    <location>
        <begin position="51"/>
        <end position="103"/>
    </location>
</feature>
<feature type="domain" description="AB hydrolase-1" evidence="6">
    <location>
        <begin position="382"/>
        <end position="624"/>
    </location>
</feature>
<dbReference type="Proteomes" id="UP000199125">
    <property type="component" value="Unassembled WGS sequence"/>
</dbReference>
<evidence type="ECO:0000256" key="1">
    <source>
        <dbReference type="ARBA" id="ARBA00004496"/>
    </source>
</evidence>
<feature type="compositionally biased region" description="Low complexity" evidence="5">
    <location>
        <begin position="15"/>
        <end position="37"/>
    </location>
</feature>
<dbReference type="PANTHER" id="PTHR36837">
    <property type="entry name" value="POLY(3-HYDROXYALKANOATE) POLYMERASE SUBUNIT PHAC"/>
    <property type="match status" value="1"/>
</dbReference>
<dbReference type="RefSeq" id="WP_425433919.1">
    <property type="nucleotide sequence ID" value="NZ_FNXG01000001.1"/>
</dbReference>
<evidence type="ECO:0000256" key="4">
    <source>
        <dbReference type="ARBA" id="ARBA00023315"/>
    </source>
</evidence>
<accession>A0A1H6JJL3</accession>
<dbReference type="Gene3D" id="3.40.50.1820">
    <property type="entry name" value="alpha/beta hydrolase"/>
    <property type="match status" value="1"/>
</dbReference>
<organism evidence="8 9">
    <name type="scientific">Paracoccus alkenifer</name>
    <dbReference type="NCBI Taxonomy" id="65735"/>
    <lineage>
        <taxon>Bacteria</taxon>
        <taxon>Pseudomonadati</taxon>
        <taxon>Pseudomonadota</taxon>
        <taxon>Alphaproteobacteria</taxon>
        <taxon>Rhodobacterales</taxon>
        <taxon>Paracoccaceae</taxon>
        <taxon>Paracoccus</taxon>
    </lineage>
</organism>
<dbReference type="GO" id="GO:0042619">
    <property type="term" value="P:poly-hydroxybutyrate biosynthetic process"/>
    <property type="evidence" value="ECO:0007669"/>
    <property type="project" value="InterPro"/>
</dbReference>
<dbReference type="InterPro" id="IPR010963">
    <property type="entry name" value="PHA_synth_I"/>
</dbReference>
<dbReference type="AlphaFoldDB" id="A0A1H6JJL3"/>
<dbReference type="GO" id="GO:0016746">
    <property type="term" value="F:acyltransferase activity"/>
    <property type="evidence" value="ECO:0007669"/>
    <property type="project" value="UniProtKB-KW"/>
</dbReference>
<dbReference type="PANTHER" id="PTHR36837:SF5">
    <property type="entry name" value="POLY-3-HYDROXYBUTYRATE SYNTHASE"/>
    <property type="match status" value="1"/>
</dbReference>